<dbReference type="PANTHER" id="PTHR23423">
    <property type="entry name" value="ORGANIC SOLUTE TRANSPORTER-RELATED"/>
    <property type="match status" value="1"/>
</dbReference>
<reference evidence="6" key="1">
    <citation type="submission" date="2021-02" db="EMBL/GenBank/DDBJ databases">
        <title>First Annotated Genome of the Yellow-green Alga Tribonema minus.</title>
        <authorList>
            <person name="Mahan K.M."/>
        </authorList>
    </citation>
    <scope>NUCLEOTIDE SEQUENCE</scope>
    <source>
        <strain evidence="6">UTEX B ZZ1240</strain>
    </source>
</reference>
<accession>A0A835Z2Y7</accession>
<feature type="transmembrane region" description="Helical" evidence="5">
    <location>
        <begin position="215"/>
        <end position="235"/>
    </location>
</feature>
<gene>
    <name evidence="6" type="ORF">JKP88DRAFT_312092</name>
</gene>
<dbReference type="SMART" id="SM01417">
    <property type="entry name" value="Solute_trans_a"/>
    <property type="match status" value="1"/>
</dbReference>
<dbReference type="GO" id="GO:0016020">
    <property type="term" value="C:membrane"/>
    <property type="evidence" value="ECO:0007669"/>
    <property type="project" value="UniProtKB-SubCell"/>
</dbReference>
<keyword evidence="7" id="KW-1185">Reference proteome</keyword>
<feature type="transmembrane region" description="Helical" evidence="5">
    <location>
        <begin position="78"/>
        <end position="94"/>
    </location>
</feature>
<name>A0A835Z2Y7_9STRA</name>
<comment type="subcellular location">
    <subcellularLocation>
        <location evidence="1">Membrane</location>
        <topology evidence="1">Multi-pass membrane protein</topology>
    </subcellularLocation>
</comment>
<protein>
    <submittedName>
        <fullName evidence="6">Organic solute transporter subunit alpha/Transmembrane protein</fullName>
    </submittedName>
</protein>
<evidence type="ECO:0000313" key="6">
    <source>
        <dbReference type="EMBL" id="KAG5185473.1"/>
    </source>
</evidence>
<proteinExistence type="predicted"/>
<feature type="transmembrane region" description="Helical" evidence="5">
    <location>
        <begin position="6"/>
        <end position="26"/>
    </location>
</feature>
<dbReference type="OrthoDB" id="5348404at2759"/>
<dbReference type="Proteomes" id="UP000664859">
    <property type="component" value="Unassembled WGS sequence"/>
</dbReference>
<evidence type="ECO:0000256" key="5">
    <source>
        <dbReference type="SAM" id="Phobius"/>
    </source>
</evidence>
<keyword evidence="2 5" id="KW-0812">Transmembrane</keyword>
<sequence length="312" mass="34793">MKAEEIAWVVAGLFSLAALLISVHLIRQHHVHFTRPVAQSKIVGILWMVPIYAVSSWLGLRFKDAAPTLNMMRDCYEGYALYLFLALMVAYLGGGDERRVVALLETRKPMKTTFPMSLLFGKELPQGEQFLRWAKLGTLQYSVIKPSCAMMALVLSLMGRFKEGDFDPRKGWVWLTIIINASVAVAFYSLVAFYVMLKEPLAPFKPVPKFLCIKAVLFLSFWQGVVVAGLARLHLIHAIGGWSKENVETGIQDLLICTEMAIVATAHTIAFPVGPYVGGAARHSGHILEDHFAHHCAVRDFNEVMPVLLPSR</sequence>
<evidence type="ECO:0000313" key="7">
    <source>
        <dbReference type="Proteomes" id="UP000664859"/>
    </source>
</evidence>
<dbReference type="InterPro" id="IPR005178">
    <property type="entry name" value="Ostalpha/TMEM184C"/>
</dbReference>
<dbReference type="AlphaFoldDB" id="A0A835Z2Y7"/>
<keyword evidence="3 5" id="KW-1133">Transmembrane helix</keyword>
<evidence type="ECO:0000256" key="2">
    <source>
        <dbReference type="ARBA" id="ARBA00022692"/>
    </source>
</evidence>
<feature type="transmembrane region" description="Helical" evidence="5">
    <location>
        <begin position="172"/>
        <end position="195"/>
    </location>
</feature>
<dbReference type="Pfam" id="PF03619">
    <property type="entry name" value="Solute_trans_a"/>
    <property type="match status" value="1"/>
</dbReference>
<evidence type="ECO:0000256" key="3">
    <source>
        <dbReference type="ARBA" id="ARBA00022989"/>
    </source>
</evidence>
<evidence type="ECO:0000256" key="1">
    <source>
        <dbReference type="ARBA" id="ARBA00004141"/>
    </source>
</evidence>
<organism evidence="6 7">
    <name type="scientific">Tribonema minus</name>
    <dbReference type="NCBI Taxonomy" id="303371"/>
    <lineage>
        <taxon>Eukaryota</taxon>
        <taxon>Sar</taxon>
        <taxon>Stramenopiles</taxon>
        <taxon>Ochrophyta</taxon>
        <taxon>PX clade</taxon>
        <taxon>Xanthophyceae</taxon>
        <taxon>Tribonematales</taxon>
        <taxon>Tribonemataceae</taxon>
        <taxon>Tribonema</taxon>
    </lineage>
</organism>
<comment type="caution">
    <text evidence="6">The sequence shown here is derived from an EMBL/GenBank/DDBJ whole genome shotgun (WGS) entry which is preliminary data.</text>
</comment>
<keyword evidence="4 5" id="KW-0472">Membrane</keyword>
<evidence type="ECO:0000256" key="4">
    <source>
        <dbReference type="ARBA" id="ARBA00023136"/>
    </source>
</evidence>
<feature type="transmembrane region" description="Helical" evidence="5">
    <location>
        <begin position="38"/>
        <end position="58"/>
    </location>
</feature>
<dbReference type="EMBL" id="JAFCMP010000131">
    <property type="protein sequence ID" value="KAG5185473.1"/>
    <property type="molecule type" value="Genomic_DNA"/>
</dbReference>